<feature type="domain" description="Nudix hydrolase" evidence="8">
    <location>
        <begin position="53"/>
        <end position="182"/>
    </location>
</feature>
<comment type="catalytic activity">
    <reaction evidence="1">
        <text>GDP-alpha-D-mannose + H2O = alpha-D-mannose 1-phosphate + GMP + 2 H(+)</text>
        <dbReference type="Rhea" id="RHEA:27978"/>
        <dbReference type="ChEBI" id="CHEBI:15377"/>
        <dbReference type="ChEBI" id="CHEBI:15378"/>
        <dbReference type="ChEBI" id="CHEBI:57527"/>
        <dbReference type="ChEBI" id="CHEBI:58115"/>
        <dbReference type="ChEBI" id="CHEBI:58409"/>
    </reaction>
</comment>
<evidence type="ECO:0000256" key="7">
    <source>
        <dbReference type="ARBA" id="ARBA00032272"/>
    </source>
</evidence>
<organism evidence="9 10">
    <name type="scientific">Prosthecobacter fusiformis</name>
    <dbReference type="NCBI Taxonomy" id="48464"/>
    <lineage>
        <taxon>Bacteria</taxon>
        <taxon>Pseudomonadati</taxon>
        <taxon>Verrucomicrobiota</taxon>
        <taxon>Verrucomicrobiia</taxon>
        <taxon>Verrucomicrobiales</taxon>
        <taxon>Verrucomicrobiaceae</taxon>
        <taxon>Prosthecobacter</taxon>
    </lineage>
</organism>
<dbReference type="PROSITE" id="PS00893">
    <property type="entry name" value="NUDIX_BOX"/>
    <property type="match status" value="1"/>
</dbReference>
<dbReference type="PROSITE" id="PS51462">
    <property type="entry name" value="NUDIX"/>
    <property type="match status" value="1"/>
</dbReference>
<dbReference type="GO" id="GO:0006753">
    <property type="term" value="P:nucleoside phosphate metabolic process"/>
    <property type="evidence" value="ECO:0007669"/>
    <property type="project" value="TreeGrafter"/>
</dbReference>
<dbReference type="EMBL" id="SOCA01000005">
    <property type="protein sequence ID" value="TDU69380.1"/>
    <property type="molecule type" value="Genomic_DNA"/>
</dbReference>
<evidence type="ECO:0000256" key="3">
    <source>
        <dbReference type="ARBA" id="ARBA00007275"/>
    </source>
</evidence>
<evidence type="ECO:0000256" key="4">
    <source>
        <dbReference type="ARBA" id="ARBA00016377"/>
    </source>
</evidence>
<dbReference type="PANTHER" id="PTHR11839">
    <property type="entry name" value="UDP/ADP-SUGAR PYROPHOSPHATASE"/>
    <property type="match status" value="1"/>
</dbReference>
<dbReference type="InterPro" id="IPR020084">
    <property type="entry name" value="NUDIX_hydrolase_CS"/>
</dbReference>
<keyword evidence="10" id="KW-1185">Reference proteome</keyword>
<dbReference type="OrthoDB" id="9806150at2"/>
<dbReference type="Pfam" id="PF00293">
    <property type="entry name" value="NUDIX"/>
    <property type="match status" value="1"/>
</dbReference>
<dbReference type="InterPro" id="IPR000086">
    <property type="entry name" value="NUDIX_hydrolase_dom"/>
</dbReference>
<evidence type="ECO:0000256" key="1">
    <source>
        <dbReference type="ARBA" id="ARBA00000847"/>
    </source>
</evidence>
<comment type="caution">
    <text evidence="9">The sequence shown here is derived from an EMBL/GenBank/DDBJ whole genome shotgun (WGS) entry which is preliminary data.</text>
</comment>
<evidence type="ECO:0000256" key="2">
    <source>
        <dbReference type="ARBA" id="ARBA00001946"/>
    </source>
</evidence>
<dbReference type="CDD" id="cd24161">
    <property type="entry name" value="NUDIX_ADPRase_Ndx2"/>
    <property type="match status" value="1"/>
</dbReference>
<evidence type="ECO:0000313" key="10">
    <source>
        <dbReference type="Proteomes" id="UP000295662"/>
    </source>
</evidence>
<dbReference type="InterPro" id="IPR015797">
    <property type="entry name" value="NUDIX_hydrolase-like_dom_sf"/>
</dbReference>
<dbReference type="Proteomes" id="UP000295662">
    <property type="component" value="Unassembled WGS sequence"/>
</dbReference>
<protein>
    <recommendedName>
        <fullName evidence="4">GDP-mannose pyrophosphatase</fullName>
    </recommendedName>
    <alternativeName>
        <fullName evidence="6">GDP-mannose hydrolase</fullName>
    </alternativeName>
    <alternativeName>
        <fullName evidence="7">GDPMK</fullName>
    </alternativeName>
</protein>
<sequence length="190" mass="21029">MAPPIVSPSPIESTNPWTTLSTREGYSNPWIRVREDQVINPGGGRGIYGVVEYKNRAVGVVPIDDNGYTWLVGQWRYCHERYEWEIPEGGCPPGEEPAECARRELLEEAGIHAAIIEPLLLGVQLSNSTTNEVCDIFVARGLTFGDATPEETEQLEVKRIPLTEAIQMAQDGRIRDSVSILALLKLALKS</sequence>
<reference evidence="9 10" key="1">
    <citation type="submission" date="2019-03" db="EMBL/GenBank/DDBJ databases">
        <title>Genomic Encyclopedia of Archaeal and Bacterial Type Strains, Phase II (KMG-II): from individual species to whole genera.</title>
        <authorList>
            <person name="Goeker M."/>
        </authorList>
    </citation>
    <scope>NUCLEOTIDE SEQUENCE [LARGE SCALE GENOMIC DNA]</scope>
    <source>
        <strain evidence="9 10">ATCC 25309</strain>
    </source>
</reference>
<evidence type="ECO:0000313" key="9">
    <source>
        <dbReference type="EMBL" id="TDU69380.1"/>
    </source>
</evidence>
<gene>
    <name evidence="9" type="ORF">EI77_03033</name>
</gene>
<dbReference type="AlphaFoldDB" id="A0A4R7RUK5"/>
<dbReference type="RefSeq" id="WP_133796070.1">
    <property type="nucleotide sequence ID" value="NZ_SOCA01000005.1"/>
</dbReference>
<comment type="cofactor">
    <cofactor evidence="2">
        <name>Mg(2+)</name>
        <dbReference type="ChEBI" id="CHEBI:18420"/>
    </cofactor>
</comment>
<dbReference type="SUPFAM" id="SSF55811">
    <property type="entry name" value="Nudix"/>
    <property type="match status" value="1"/>
</dbReference>
<dbReference type="PANTHER" id="PTHR11839:SF18">
    <property type="entry name" value="NUDIX HYDROLASE DOMAIN-CONTAINING PROTEIN"/>
    <property type="match status" value="1"/>
</dbReference>
<comment type="similarity">
    <text evidence="3">Belongs to the Nudix hydrolase family. NudK subfamily.</text>
</comment>
<dbReference type="GO" id="GO:0016787">
    <property type="term" value="F:hydrolase activity"/>
    <property type="evidence" value="ECO:0007669"/>
    <property type="project" value="UniProtKB-KW"/>
</dbReference>
<dbReference type="Gene3D" id="3.90.79.10">
    <property type="entry name" value="Nucleoside Triphosphate Pyrophosphohydrolase"/>
    <property type="match status" value="1"/>
</dbReference>
<keyword evidence="5" id="KW-0378">Hydrolase</keyword>
<proteinExistence type="inferred from homology"/>
<name>A0A4R7RUK5_9BACT</name>
<evidence type="ECO:0000259" key="8">
    <source>
        <dbReference type="PROSITE" id="PS51462"/>
    </source>
</evidence>
<evidence type="ECO:0000256" key="6">
    <source>
        <dbReference type="ARBA" id="ARBA00032162"/>
    </source>
</evidence>
<dbReference type="GO" id="GO:0019693">
    <property type="term" value="P:ribose phosphate metabolic process"/>
    <property type="evidence" value="ECO:0007669"/>
    <property type="project" value="TreeGrafter"/>
</dbReference>
<evidence type="ECO:0000256" key="5">
    <source>
        <dbReference type="ARBA" id="ARBA00022801"/>
    </source>
</evidence>
<dbReference type="GO" id="GO:0005829">
    <property type="term" value="C:cytosol"/>
    <property type="evidence" value="ECO:0007669"/>
    <property type="project" value="TreeGrafter"/>
</dbReference>
<accession>A0A4R7RUK5</accession>